<dbReference type="InterPro" id="IPR025961">
    <property type="entry name" value="Metal_resist"/>
</dbReference>
<evidence type="ECO:0000256" key="1">
    <source>
        <dbReference type="SAM" id="MobiDB-lite"/>
    </source>
</evidence>
<organism evidence="3 4">
    <name type="scientific">Roseicella frigidaeris</name>
    <dbReference type="NCBI Taxonomy" id="2230885"/>
    <lineage>
        <taxon>Bacteria</taxon>
        <taxon>Pseudomonadati</taxon>
        <taxon>Pseudomonadota</taxon>
        <taxon>Alphaproteobacteria</taxon>
        <taxon>Acetobacterales</taxon>
        <taxon>Roseomonadaceae</taxon>
        <taxon>Roseicella</taxon>
    </lineage>
</organism>
<evidence type="ECO:0000256" key="2">
    <source>
        <dbReference type="SAM" id="Phobius"/>
    </source>
</evidence>
<dbReference type="Pfam" id="PF13801">
    <property type="entry name" value="Metal_resist"/>
    <property type="match status" value="1"/>
</dbReference>
<evidence type="ECO:0000313" key="4">
    <source>
        <dbReference type="Proteomes" id="UP000249065"/>
    </source>
</evidence>
<proteinExistence type="predicted"/>
<feature type="compositionally biased region" description="Low complexity" evidence="1">
    <location>
        <begin position="1"/>
        <end position="10"/>
    </location>
</feature>
<keyword evidence="2" id="KW-0472">Membrane</keyword>
<reference evidence="4" key="1">
    <citation type="submission" date="2018-06" db="EMBL/GenBank/DDBJ databases">
        <authorList>
            <person name="Khan S.A."/>
        </authorList>
    </citation>
    <scope>NUCLEOTIDE SEQUENCE [LARGE SCALE GENOMIC DNA]</scope>
    <source>
        <strain evidence="4">DB-1506</strain>
    </source>
</reference>
<dbReference type="OrthoDB" id="7278012at2"/>
<gene>
    <name evidence="3" type="ORF">DOO78_04335</name>
</gene>
<evidence type="ECO:0000313" key="3">
    <source>
        <dbReference type="EMBL" id="RAI60305.1"/>
    </source>
</evidence>
<accession>A0A327MCQ0</accession>
<comment type="caution">
    <text evidence="3">The sequence shown here is derived from an EMBL/GenBank/DDBJ whole genome shotgun (WGS) entry which is preliminary data.</text>
</comment>
<dbReference type="AlphaFoldDB" id="A0A327MCQ0"/>
<protein>
    <recommendedName>
        <fullName evidence="5">Periplasmic heavy metal sensor</fullName>
    </recommendedName>
</protein>
<dbReference type="Proteomes" id="UP000249065">
    <property type="component" value="Unassembled WGS sequence"/>
</dbReference>
<feature type="region of interest" description="Disordered" evidence="1">
    <location>
        <begin position="1"/>
        <end position="52"/>
    </location>
</feature>
<name>A0A327MCQ0_9PROT</name>
<keyword evidence="2" id="KW-0812">Transmembrane</keyword>
<dbReference type="EMBL" id="QLIX01000002">
    <property type="protein sequence ID" value="RAI60305.1"/>
    <property type="molecule type" value="Genomic_DNA"/>
</dbReference>
<evidence type="ECO:0008006" key="5">
    <source>
        <dbReference type="Google" id="ProtNLM"/>
    </source>
</evidence>
<keyword evidence="2" id="KW-1133">Transmembrane helix</keyword>
<sequence length="204" mass="21016">MGPARPEAAAGGAGRLRRAGGDGHLRPLAQPRPGAGGRRPGRRPPGAAADPAPCGGPALISWPSGRALLVAALGASLAVNLVLGSLFVFGGGPREHRGRGLDRLVGRIEAALPAEDRPRFRAVLEAERDSYAPQLAALRAASGTVDEATAREPFDAAALKAALDAWTERWAAFNVAFNGTMVQAMQAVSPTGRAQIAAARRQGR</sequence>
<keyword evidence="4" id="KW-1185">Reference proteome</keyword>
<feature type="transmembrane region" description="Helical" evidence="2">
    <location>
        <begin position="67"/>
        <end position="89"/>
    </location>
</feature>